<dbReference type="CDD" id="cd18011">
    <property type="entry name" value="DEXDc_RapA"/>
    <property type="match status" value="1"/>
</dbReference>
<evidence type="ECO:0000256" key="1">
    <source>
        <dbReference type="ARBA" id="ARBA00022801"/>
    </source>
</evidence>
<dbReference type="Gene3D" id="3.40.50.10810">
    <property type="entry name" value="Tandem AAA-ATPase domain"/>
    <property type="match status" value="1"/>
</dbReference>
<keyword evidence="2" id="KW-0547">Nucleotide-binding</keyword>
<keyword evidence="1" id="KW-0378">Hydrolase</keyword>
<organism evidence="4 5">
    <name type="scientific">Marinobacterium aestuariivivens</name>
    <dbReference type="NCBI Taxonomy" id="1698799"/>
    <lineage>
        <taxon>Bacteria</taxon>
        <taxon>Pseudomonadati</taxon>
        <taxon>Pseudomonadota</taxon>
        <taxon>Gammaproteobacteria</taxon>
        <taxon>Oceanospirillales</taxon>
        <taxon>Oceanospirillaceae</taxon>
        <taxon>Marinobacterium</taxon>
    </lineage>
</organism>
<dbReference type="InterPro" id="IPR027417">
    <property type="entry name" value="P-loop_NTPase"/>
</dbReference>
<evidence type="ECO:0000313" key="4">
    <source>
        <dbReference type="EMBL" id="MFC6673673.1"/>
    </source>
</evidence>
<comment type="caution">
    <text evidence="4">The sequence shown here is derived from an EMBL/GenBank/DDBJ whole genome shotgun (WGS) entry which is preliminary data.</text>
</comment>
<keyword evidence="2" id="KW-0347">Helicase</keyword>
<dbReference type="Proteomes" id="UP001596422">
    <property type="component" value="Unassembled WGS sequence"/>
</dbReference>
<dbReference type="InterPro" id="IPR057342">
    <property type="entry name" value="DEXDc_RapA"/>
</dbReference>
<evidence type="ECO:0000259" key="3">
    <source>
        <dbReference type="PROSITE" id="PS51192"/>
    </source>
</evidence>
<name>A0ABW2A880_9GAMM</name>
<dbReference type="SUPFAM" id="SSF52540">
    <property type="entry name" value="P-loop containing nucleoside triphosphate hydrolases"/>
    <property type="match status" value="1"/>
</dbReference>
<dbReference type="PANTHER" id="PTHR45766:SF6">
    <property type="entry name" value="SWI_SNF-RELATED MATRIX-ASSOCIATED ACTIN-DEPENDENT REGULATOR OF CHROMATIN SUBFAMILY A-LIKE PROTEIN 1"/>
    <property type="match status" value="1"/>
</dbReference>
<dbReference type="RefSeq" id="WP_379912247.1">
    <property type="nucleotide sequence ID" value="NZ_JBHSWE010000001.1"/>
</dbReference>
<dbReference type="SMART" id="SM00487">
    <property type="entry name" value="DEXDc"/>
    <property type="match status" value="1"/>
</dbReference>
<dbReference type="InterPro" id="IPR038718">
    <property type="entry name" value="SNF2-like_sf"/>
</dbReference>
<proteinExistence type="predicted"/>
<dbReference type="PANTHER" id="PTHR45766">
    <property type="entry name" value="DNA ANNEALING HELICASE AND ENDONUCLEASE ZRANB3 FAMILY MEMBER"/>
    <property type="match status" value="1"/>
</dbReference>
<dbReference type="InterPro" id="IPR014001">
    <property type="entry name" value="Helicase_ATP-bd"/>
</dbReference>
<gene>
    <name evidence="4" type="ORF">ACFQDL_28965</name>
</gene>
<keyword evidence="2" id="KW-0067">ATP-binding</keyword>
<sequence length="161" mass="18183">MQLLPHQFYIARQVTRRPVPRVLLADEVGLGKTVEAGLIMHQLLCSGRAKRVLVVVPDSLVHQWLVEMLRRFNLRFSILDPLRCTALEMTEEGNPFESAQLVICSLSFLTGDDDRRRAALEAGWDLMVVDEAHHLGWSEEAASHSYLAIEALARRCRGCCC</sequence>
<dbReference type="EMBL" id="JBHSWE010000001">
    <property type="protein sequence ID" value="MFC6673673.1"/>
    <property type="molecule type" value="Genomic_DNA"/>
</dbReference>
<evidence type="ECO:0000256" key="2">
    <source>
        <dbReference type="ARBA" id="ARBA00022806"/>
    </source>
</evidence>
<dbReference type="Pfam" id="PF00176">
    <property type="entry name" value="SNF2-rel_dom"/>
    <property type="match status" value="1"/>
</dbReference>
<dbReference type="InterPro" id="IPR000330">
    <property type="entry name" value="SNF2_N"/>
</dbReference>
<dbReference type="PROSITE" id="PS51192">
    <property type="entry name" value="HELICASE_ATP_BIND_1"/>
    <property type="match status" value="1"/>
</dbReference>
<evidence type="ECO:0000313" key="5">
    <source>
        <dbReference type="Proteomes" id="UP001596422"/>
    </source>
</evidence>
<accession>A0ABW2A880</accession>
<reference evidence="5" key="1">
    <citation type="journal article" date="2019" name="Int. J. Syst. Evol. Microbiol.">
        <title>The Global Catalogue of Microorganisms (GCM) 10K type strain sequencing project: providing services to taxonomists for standard genome sequencing and annotation.</title>
        <authorList>
            <consortium name="The Broad Institute Genomics Platform"/>
            <consortium name="The Broad Institute Genome Sequencing Center for Infectious Disease"/>
            <person name="Wu L."/>
            <person name="Ma J."/>
        </authorList>
    </citation>
    <scope>NUCLEOTIDE SEQUENCE [LARGE SCALE GENOMIC DNA]</scope>
    <source>
        <strain evidence="5">NBRC 111756</strain>
    </source>
</reference>
<keyword evidence="5" id="KW-1185">Reference proteome</keyword>
<feature type="domain" description="Helicase ATP-binding" evidence="3">
    <location>
        <begin position="13"/>
        <end position="161"/>
    </location>
</feature>
<protein>
    <submittedName>
        <fullName evidence="4">SNF2-related protein</fullName>
    </submittedName>
</protein>